<keyword evidence="3" id="KW-1185">Reference proteome</keyword>
<gene>
    <name evidence="2" type="ORF">ACFPIH_55520</name>
</gene>
<dbReference type="RefSeq" id="WP_381187768.1">
    <property type="nucleotide sequence ID" value="NZ_JBHSFK010000085.1"/>
</dbReference>
<sequence length="161" mass="15199">MAADEPGLNGTPAEERFGPTAGCDGVPAEDGPASMTWRNGTPAEERFGPTAGRDGAPAADGLGACGGRDAVACGRPAALWTGRGAAPADGFAVGNRRGRTAAGGGAGRDGAAIGAPGSARRGVGGVGDVALKGAAWSGTSGDAVARNVPGIAACVGRGGAC</sequence>
<dbReference type="EMBL" id="JBHSFK010000085">
    <property type="protein sequence ID" value="MFC4508502.1"/>
    <property type="molecule type" value="Genomic_DNA"/>
</dbReference>
<organism evidence="2 3">
    <name type="scientific">Streptomyces vulcanius</name>
    <dbReference type="NCBI Taxonomy" id="1441876"/>
    <lineage>
        <taxon>Bacteria</taxon>
        <taxon>Bacillati</taxon>
        <taxon>Actinomycetota</taxon>
        <taxon>Actinomycetes</taxon>
        <taxon>Kitasatosporales</taxon>
        <taxon>Streptomycetaceae</taxon>
        <taxon>Streptomyces</taxon>
    </lineage>
</organism>
<evidence type="ECO:0000313" key="2">
    <source>
        <dbReference type="EMBL" id="MFC4508502.1"/>
    </source>
</evidence>
<evidence type="ECO:0000313" key="3">
    <source>
        <dbReference type="Proteomes" id="UP001595839"/>
    </source>
</evidence>
<name>A0ABV9B9L8_9ACTN</name>
<comment type="caution">
    <text evidence="2">The sequence shown here is derived from an EMBL/GenBank/DDBJ whole genome shotgun (WGS) entry which is preliminary data.</text>
</comment>
<proteinExistence type="predicted"/>
<dbReference type="Proteomes" id="UP001595839">
    <property type="component" value="Unassembled WGS sequence"/>
</dbReference>
<evidence type="ECO:0000256" key="1">
    <source>
        <dbReference type="SAM" id="MobiDB-lite"/>
    </source>
</evidence>
<feature type="region of interest" description="Disordered" evidence="1">
    <location>
        <begin position="1"/>
        <end position="57"/>
    </location>
</feature>
<accession>A0ABV9B9L8</accession>
<reference evidence="3" key="1">
    <citation type="journal article" date="2019" name="Int. J. Syst. Evol. Microbiol.">
        <title>The Global Catalogue of Microorganisms (GCM) 10K type strain sequencing project: providing services to taxonomists for standard genome sequencing and annotation.</title>
        <authorList>
            <consortium name="The Broad Institute Genomics Platform"/>
            <consortium name="The Broad Institute Genome Sequencing Center for Infectious Disease"/>
            <person name="Wu L."/>
            <person name="Ma J."/>
        </authorList>
    </citation>
    <scope>NUCLEOTIDE SEQUENCE [LARGE SCALE GENOMIC DNA]</scope>
    <source>
        <strain evidence="3">CGMCC 4.7177</strain>
    </source>
</reference>
<protein>
    <submittedName>
        <fullName evidence="2">Uncharacterized protein</fullName>
    </submittedName>
</protein>